<dbReference type="PANTHER" id="PTHR36852">
    <property type="entry name" value="PROTEIN GVPL 2"/>
    <property type="match status" value="1"/>
</dbReference>
<protein>
    <submittedName>
        <fullName evidence="5">GvpL 2</fullName>
    </submittedName>
</protein>
<dbReference type="InterPro" id="IPR009430">
    <property type="entry name" value="GvpL/GvpF"/>
</dbReference>
<comment type="caution">
    <text evidence="5">The sequence shown here is derived from an EMBL/GenBank/DDBJ whole genome shotgun (WGS) entry which is preliminary data.</text>
</comment>
<keyword evidence="6" id="KW-1185">Reference proteome</keyword>
<dbReference type="Proteomes" id="UP000028058">
    <property type="component" value="Unassembled WGS sequence"/>
</dbReference>
<keyword evidence="1" id="KW-0304">Gas vesicle</keyword>
<dbReference type="RefSeq" id="WP_063831642.1">
    <property type="nucleotide sequence ID" value="NZ_CP134822.1"/>
</dbReference>
<reference evidence="5 6" key="1">
    <citation type="journal article" date="2014" name="Genome Announc.">
        <title>Draft Genome Sequence of Streptomyces fradiae ATCC 19609, a Strain Highly Sensitive to Antibiotics.</title>
        <authorList>
            <person name="Bekker O.B."/>
            <person name="Klimina K.M."/>
            <person name="Vatlin A.A."/>
            <person name="Zakharevich N.V."/>
            <person name="Kasianov A.S."/>
            <person name="Danilenko V.N."/>
        </authorList>
    </citation>
    <scope>NUCLEOTIDE SEQUENCE [LARGE SCALE GENOMIC DNA]</scope>
    <source>
        <strain evidence="5 6">ATCC 19609</strain>
    </source>
</reference>
<evidence type="ECO:0000256" key="3">
    <source>
        <dbReference type="ARBA" id="ARBA00035643"/>
    </source>
</evidence>
<dbReference type="PANTHER" id="PTHR36852:SF1">
    <property type="entry name" value="PROTEIN GVPL 2"/>
    <property type="match status" value="1"/>
</dbReference>
<evidence type="ECO:0000313" key="5">
    <source>
        <dbReference type="EMBL" id="RKM95428.1"/>
    </source>
</evidence>
<evidence type="ECO:0000313" key="6">
    <source>
        <dbReference type="Proteomes" id="UP000028058"/>
    </source>
</evidence>
<sequence length="308" mass="33360">MSGTHSGTHSGTRSETHPGTAAGHGRPEPDEPPRALYVYALLPDPGAEALPDTVTGIDGRPLRLVGDVPGGPVALVHATAPAPYQGPDEDVRRWIVEHDRAVDAAWQLTGAVLPMTFNVLVRPEEGQSAEQRLLSWLAERRDELMARLDDLAGHAELRVEITLDREAAAVSNERARSLMADMAESSPGVRRLLAKRLEMARREASEHLADTLYADTRRRLAAVSEDLQDRRRAVRDPGETDVLSVSLLVRQDGIETVGRVLAEIQDEQPAVRIRFLGPWPPYSFADLGHGPGGAEDPPPGGAVPGLRT</sequence>
<dbReference type="GO" id="GO:0031411">
    <property type="term" value="C:gas vesicle"/>
    <property type="evidence" value="ECO:0007669"/>
    <property type="project" value="UniProtKB-SubCell"/>
</dbReference>
<name>A0A3M8F5K0_9ACTN</name>
<dbReference type="EMBL" id="JNAD02000006">
    <property type="protein sequence ID" value="RKM95428.1"/>
    <property type="molecule type" value="Genomic_DNA"/>
</dbReference>
<comment type="subcellular location">
    <subcellularLocation>
        <location evidence="2">Gas vesicle</location>
    </subcellularLocation>
</comment>
<feature type="compositionally biased region" description="Polar residues" evidence="4">
    <location>
        <begin position="1"/>
        <end position="13"/>
    </location>
</feature>
<proteinExistence type="inferred from homology"/>
<feature type="region of interest" description="Disordered" evidence="4">
    <location>
        <begin position="286"/>
        <end position="308"/>
    </location>
</feature>
<dbReference type="GO" id="GO:0031412">
    <property type="term" value="P:gas vesicle organization"/>
    <property type="evidence" value="ECO:0007669"/>
    <property type="project" value="InterPro"/>
</dbReference>
<evidence type="ECO:0000256" key="1">
    <source>
        <dbReference type="ARBA" id="ARBA00022987"/>
    </source>
</evidence>
<dbReference type="OrthoDB" id="146444at2"/>
<evidence type="ECO:0000256" key="4">
    <source>
        <dbReference type="SAM" id="MobiDB-lite"/>
    </source>
</evidence>
<dbReference type="AlphaFoldDB" id="A0A3M8F5K0"/>
<feature type="region of interest" description="Disordered" evidence="4">
    <location>
        <begin position="1"/>
        <end position="33"/>
    </location>
</feature>
<gene>
    <name evidence="5" type="ORF">SFRA_015380</name>
</gene>
<comment type="similarity">
    <text evidence="3">Belongs to the gas vesicle GvpF/GvpL family.</text>
</comment>
<evidence type="ECO:0000256" key="2">
    <source>
        <dbReference type="ARBA" id="ARBA00035108"/>
    </source>
</evidence>
<accession>A0A3M8F5K0</accession>
<organism evidence="5 6">
    <name type="scientific">Streptomyces xinghaiensis</name>
    <dbReference type="NCBI Taxonomy" id="1038928"/>
    <lineage>
        <taxon>Bacteria</taxon>
        <taxon>Bacillati</taxon>
        <taxon>Actinomycetota</taxon>
        <taxon>Actinomycetes</taxon>
        <taxon>Kitasatosporales</taxon>
        <taxon>Streptomycetaceae</taxon>
        <taxon>Streptomyces</taxon>
    </lineage>
</organism>
<dbReference type="Pfam" id="PF06386">
    <property type="entry name" value="GvpL_GvpF"/>
    <property type="match status" value="1"/>
</dbReference>